<feature type="compositionally biased region" description="Polar residues" evidence="1">
    <location>
        <begin position="1"/>
        <end position="12"/>
    </location>
</feature>
<organism evidence="2 3">
    <name type="scientific">Juglans regia</name>
    <name type="common">English walnut</name>
    <dbReference type="NCBI Taxonomy" id="51240"/>
    <lineage>
        <taxon>Eukaryota</taxon>
        <taxon>Viridiplantae</taxon>
        <taxon>Streptophyta</taxon>
        <taxon>Embryophyta</taxon>
        <taxon>Tracheophyta</taxon>
        <taxon>Spermatophyta</taxon>
        <taxon>Magnoliopsida</taxon>
        <taxon>eudicotyledons</taxon>
        <taxon>Gunneridae</taxon>
        <taxon>Pentapetalae</taxon>
        <taxon>rosids</taxon>
        <taxon>fabids</taxon>
        <taxon>Fagales</taxon>
        <taxon>Juglandaceae</taxon>
        <taxon>Juglans</taxon>
    </lineage>
</organism>
<proteinExistence type="predicted"/>
<dbReference type="PANTHER" id="PTHR37767">
    <property type="entry name" value="HYDROXYPROLINE-RICH GLYCOPROTEIN FAMILY PROTEIN"/>
    <property type="match status" value="1"/>
</dbReference>
<dbReference type="KEGG" id="jre:108998640"/>
<dbReference type="RefSeq" id="XP_018830805.1">
    <property type="nucleotide sequence ID" value="XM_018975260.2"/>
</dbReference>
<reference evidence="3" key="1">
    <citation type="submission" date="2025-08" db="UniProtKB">
        <authorList>
            <consortium name="RefSeq"/>
        </authorList>
    </citation>
    <scope>IDENTIFICATION</scope>
    <source>
        <tissue evidence="3">Leaves</tissue>
    </source>
</reference>
<evidence type="ECO:0000256" key="1">
    <source>
        <dbReference type="SAM" id="MobiDB-lite"/>
    </source>
</evidence>
<dbReference type="PANTHER" id="PTHR37767:SF1">
    <property type="entry name" value="HYDROXYPROLINE-RICH GLYCOPROTEIN FAMILY PROTEIN"/>
    <property type="match status" value="1"/>
</dbReference>
<dbReference type="Pfam" id="PF05097">
    <property type="entry name" value="DUF688"/>
    <property type="match status" value="1"/>
</dbReference>
<evidence type="ECO:0000313" key="3">
    <source>
        <dbReference type="RefSeq" id="XP_018830805.1"/>
    </source>
</evidence>
<protein>
    <submittedName>
        <fullName evidence="3">Uncharacterized protein LOC108998640</fullName>
    </submittedName>
</protein>
<name>A0A2I4FGL5_JUGRE</name>
<evidence type="ECO:0000313" key="2">
    <source>
        <dbReference type="Proteomes" id="UP000235220"/>
    </source>
</evidence>
<dbReference type="Gramene" id="Jr01_11360_p1">
    <property type="protein sequence ID" value="cds.Jr01_11360_p1"/>
    <property type="gene ID" value="Jr01_11360"/>
</dbReference>
<dbReference type="STRING" id="51240.A0A2I4FGL5"/>
<dbReference type="InterPro" id="IPR007789">
    <property type="entry name" value="DUF688"/>
</dbReference>
<dbReference type="AlphaFoldDB" id="A0A2I4FGL5"/>
<keyword evidence="2" id="KW-1185">Reference proteome</keyword>
<feature type="region of interest" description="Disordered" evidence="1">
    <location>
        <begin position="167"/>
        <end position="190"/>
    </location>
</feature>
<feature type="region of interest" description="Disordered" evidence="1">
    <location>
        <begin position="1"/>
        <end position="29"/>
    </location>
</feature>
<feature type="compositionally biased region" description="Low complexity" evidence="1">
    <location>
        <begin position="176"/>
        <end position="190"/>
    </location>
</feature>
<dbReference type="GeneID" id="108998640"/>
<dbReference type="Proteomes" id="UP000235220">
    <property type="component" value="Chromosome 1"/>
</dbReference>
<dbReference type="OrthoDB" id="1938864at2759"/>
<sequence length="316" mass="34817">MAEKQFTVNSNRKQARQPPSVPFLWEERPGIPKKDWKPGTSLVIRPAPNPPVKLVVSVPFLWEEKPGTPLPSFSQSPPQESVPPARLSSPPLLLAYACHYNDNDSNYYNKSGNYGGKGDEEGFFESDIETFSFETEGSCSSAPSLLANCLVPLTAISTAIPVEKISAEEDKSDQLETPSSPASETDSSTSSYVIGTSSLVGASFLEHLFPLFPPSSGFLEKVGVKDCKTSMEPKSKHCDLEGNSSVVVRSTPTLGELIMMSQRRSYQRKAIQMRKQNLSKELTKKGAFGCFIFKSGSKMIEALYRKRKRLPILKLI</sequence>
<accession>A0A2I4FGL5</accession>
<gene>
    <name evidence="3" type="primary">LOC108998640</name>
</gene>